<feature type="transmembrane region" description="Helical" evidence="7">
    <location>
        <begin position="248"/>
        <end position="265"/>
    </location>
</feature>
<feature type="transmembrane region" description="Helical" evidence="7">
    <location>
        <begin position="7"/>
        <end position="32"/>
    </location>
</feature>
<evidence type="ECO:0000256" key="7">
    <source>
        <dbReference type="SAM" id="Phobius"/>
    </source>
</evidence>
<feature type="transmembrane region" description="Helical" evidence="7">
    <location>
        <begin position="272"/>
        <end position="289"/>
    </location>
</feature>
<dbReference type="RefSeq" id="WP_189579655.1">
    <property type="nucleotide sequence ID" value="NZ_BMYF01000006.1"/>
</dbReference>
<dbReference type="AlphaFoldDB" id="A0A8J3CVY9"/>
<feature type="transmembrane region" description="Helical" evidence="7">
    <location>
        <begin position="157"/>
        <end position="176"/>
    </location>
</feature>
<dbReference type="PANTHER" id="PTHR23514:SF3">
    <property type="entry name" value="BYPASS OF STOP CODON PROTEIN 6"/>
    <property type="match status" value="1"/>
</dbReference>
<dbReference type="InterPro" id="IPR051788">
    <property type="entry name" value="MFS_Transporter"/>
</dbReference>
<dbReference type="GO" id="GO:0016020">
    <property type="term" value="C:membrane"/>
    <property type="evidence" value="ECO:0007669"/>
    <property type="project" value="TreeGrafter"/>
</dbReference>
<organism evidence="9 10">
    <name type="scientific">Mongoliitalea lutea</name>
    <dbReference type="NCBI Taxonomy" id="849756"/>
    <lineage>
        <taxon>Bacteria</taxon>
        <taxon>Pseudomonadati</taxon>
        <taxon>Bacteroidota</taxon>
        <taxon>Cytophagia</taxon>
        <taxon>Cytophagales</taxon>
        <taxon>Cyclobacteriaceae</taxon>
        <taxon>Mongoliitalea</taxon>
    </lineage>
</organism>
<keyword evidence="3" id="KW-0813">Transport</keyword>
<dbReference type="GO" id="GO:0012505">
    <property type="term" value="C:endomembrane system"/>
    <property type="evidence" value="ECO:0007669"/>
    <property type="project" value="UniProtKB-SubCell"/>
</dbReference>
<evidence type="ECO:0000256" key="6">
    <source>
        <dbReference type="ARBA" id="ARBA00023136"/>
    </source>
</evidence>
<keyword evidence="5 7" id="KW-1133">Transmembrane helix</keyword>
<dbReference type="SUPFAM" id="SSF103473">
    <property type="entry name" value="MFS general substrate transporter"/>
    <property type="match status" value="1"/>
</dbReference>
<feature type="transmembrane region" description="Helical" evidence="7">
    <location>
        <begin position="44"/>
        <end position="61"/>
    </location>
</feature>
<name>A0A8J3CVY9_9BACT</name>
<comment type="subcellular location">
    <subcellularLocation>
        <location evidence="1">Endomembrane system</location>
        <topology evidence="1">Multi-pass membrane protein</topology>
    </subcellularLocation>
</comment>
<keyword evidence="6 7" id="KW-0472">Membrane</keyword>
<dbReference type="GO" id="GO:0022857">
    <property type="term" value="F:transmembrane transporter activity"/>
    <property type="evidence" value="ECO:0007669"/>
    <property type="project" value="InterPro"/>
</dbReference>
<feature type="transmembrane region" description="Helical" evidence="7">
    <location>
        <begin position="206"/>
        <end position="228"/>
    </location>
</feature>
<dbReference type="Gene3D" id="1.20.1250.20">
    <property type="entry name" value="MFS general substrate transporter like domains"/>
    <property type="match status" value="2"/>
</dbReference>
<dbReference type="InterPro" id="IPR020846">
    <property type="entry name" value="MFS_dom"/>
</dbReference>
<feature type="transmembrane region" description="Helical" evidence="7">
    <location>
        <begin position="95"/>
        <end position="119"/>
    </location>
</feature>
<dbReference type="InterPro" id="IPR011701">
    <property type="entry name" value="MFS"/>
</dbReference>
<evidence type="ECO:0000313" key="9">
    <source>
        <dbReference type="EMBL" id="GHB33285.1"/>
    </source>
</evidence>
<proteinExistence type="inferred from homology"/>
<keyword evidence="4 7" id="KW-0812">Transmembrane</keyword>
<feature type="transmembrane region" description="Helical" evidence="7">
    <location>
        <begin position="68"/>
        <end position="89"/>
    </location>
</feature>
<feature type="transmembrane region" description="Helical" evidence="7">
    <location>
        <begin position="131"/>
        <end position="151"/>
    </location>
</feature>
<evidence type="ECO:0000256" key="2">
    <source>
        <dbReference type="ARBA" id="ARBA00008335"/>
    </source>
</evidence>
<dbReference type="EMBL" id="BMYF01000006">
    <property type="protein sequence ID" value="GHB33285.1"/>
    <property type="molecule type" value="Genomic_DNA"/>
</dbReference>
<reference evidence="9" key="1">
    <citation type="journal article" date="2014" name="Int. J. Syst. Evol. Microbiol.">
        <title>Complete genome sequence of Corynebacterium casei LMG S-19264T (=DSM 44701T), isolated from a smear-ripened cheese.</title>
        <authorList>
            <consortium name="US DOE Joint Genome Institute (JGI-PGF)"/>
            <person name="Walter F."/>
            <person name="Albersmeier A."/>
            <person name="Kalinowski J."/>
            <person name="Ruckert C."/>
        </authorList>
    </citation>
    <scope>NUCLEOTIDE SEQUENCE</scope>
    <source>
        <strain evidence="9">KCTC 23224</strain>
    </source>
</reference>
<feature type="transmembrane region" description="Helical" evidence="7">
    <location>
        <begin position="360"/>
        <end position="379"/>
    </location>
</feature>
<evidence type="ECO:0000256" key="3">
    <source>
        <dbReference type="ARBA" id="ARBA00022448"/>
    </source>
</evidence>
<evidence type="ECO:0000259" key="8">
    <source>
        <dbReference type="PROSITE" id="PS50850"/>
    </source>
</evidence>
<gene>
    <name evidence="9" type="ORF">GCM10008106_12790</name>
</gene>
<dbReference type="PROSITE" id="PS50850">
    <property type="entry name" value="MFS"/>
    <property type="match status" value="1"/>
</dbReference>
<dbReference type="Pfam" id="PF07690">
    <property type="entry name" value="MFS_1"/>
    <property type="match status" value="1"/>
</dbReference>
<protein>
    <submittedName>
        <fullName evidence="9">MFS transporter</fullName>
    </submittedName>
</protein>
<feature type="domain" description="Major facilitator superfamily (MFS) profile" evidence="8">
    <location>
        <begin position="8"/>
        <end position="387"/>
    </location>
</feature>
<dbReference type="Proteomes" id="UP000642809">
    <property type="component" value="Unassembled WGS sequence"/>
</dbReference>
<keyword evidence="10" id="KW-1185">Reference proteome</keyword>
<dbReference type="PANTHER" id="PTHR23514">
    <property type="entry name" value="BYPASS OF STOP CODON PROTEIN 6"/>
    <property type="match status" value="1"/>
</dbReference>
<evidence type="ECO:0000313" key="10">
    <source>
        <dbReference type="Proteomes" id="UP000642809"/>
    </source>
</evidence>
<sequence length="390" mass="41927">MKSRKNLLIFISFIAFISLGLPDGLLGIAWPFISEAIDIRLEKLGLILMAFVAGYLSASLSNSKISNIISLGWLLAGSCMLTGVSLWAFTWAGGLPFLLIAAYFLGAGGGAIDTSLNIFASANFSPSVVNWLHAFYGIGATSGPLILTYLFTQGDSWTMGYFIVGGIQIGLGIVFLSTIKLWKNQATESPDPKAGSFRESIQQPMAFLSILVFFLYTGFEIGVGQWLYTILTQSRGIAEDTGGLWVSTYWGSLTLGRIFFGFVLRKSSTSKVLSLGTIGIVLGSMMLYWDVNANLSYASVALIGLSCAPIFPSMIALASTLFEPKFAPTLISFQISAAMVGGALLPASSGFLAEYFGLEIISFSFAIQAVLLALAYAVIYRFKKRNALTD</sequence>
<reference evidence="9" key="2">
    <citation type="submission" date="2020-09" db="EMBL/GenBank/DDBJ databases">
        <authorList>
            <person name="Sun Q."/>
            <person name="Kim S."/>
        </authorList>
    </citation>
    <scope>NUCLEOTIDE SEQUENCE</scope>
    <source>
        <strain evidence="9">KCTC 23224</strain>
    </source>
</reference>
<dbReference type="InterPro" id="IPR036259">
    <property type="entry name" value="MFS_trans_sf"/>
</dbReference>
<evidence type="ECO:0000256" key="4">
    <source>
        <dbReference type="ARBA" id="ARBA00022692"/>
    </source>
</evidence>
<feature type="transmembrane region" description="Helical" evidence="7">
    <location>
        <begin position="295"/>
        <end position="318"/>
    </location>
</feature>
<evidence type="ECO:0000256" key="1">
    <source>
        <dbReference type="ARBA" id="ARBA00004127"/>
    </source>
</evidence>
<comment type="caution">
    <text evidence="9">The sequence shown here is derived from an EMBL/GenBank/DDBJ whole genome shotgun (WGS) entry which is preliminary data.</text>
</comment>
<accession>A0A8J3CVY9</accession>
<evidence type="ECO:0000256" key="5">
    <source>
        <dbReference type="ARBA" id="ARBA00022989"/>
    </source>
</evidence>
<comment type="similarity">
    <text evidence="2">Belongs to the major facilitator superfamily.</text>
</comment>
<feature type="transmembrane region" description="Helical" evidence="7">
    <location>
        <begin position="330"/>
        <end position="348"/>
    </location>
</feature>